<proteinExistence type="predicted"/>
<dbReference type="Proteomes" id="UP000094652">
    <property type="component" value="Plasmid pCt2"/>
</dbReference>
<accession>A0A1D7XNY9</accession>
<dbReference type="KEGG" id="ctae:BGI42_14770"/>
<dbReference type="OrthoDB" id="1878078at2"/>
<dbReference type="AlphaFoldDB" id="A0A1D7XNY9"/>
<organism evidence="1 2">
    <name type="scientific">Clostridium taeniosporum</name>
    <dbReference type="NCBI Taxonomy" id="394958"/>
    <lineage>
        <taxon>Bacteria</taxon>
        <taxon>Bacillati</taxon>
        <taxon>Bacillota</taxon>
        <taxon>Clostridia</taxon>
        <taxon>Eubacteriales</taxon>
        <taxon>Clostridiaceae</taxon>
        <taxon>Clostridium</taxon>
    </lineage>
</organism>
<gene>
    <name evidence="1" type="ORF">BGI42_14770</name>
</gene>
<protein>
    <submittedName>
        <fullName evidence="1">Uncharacterized protein</fullName>
    </submittedName>
</protein>
<dbReference type="EMBL" id="CP017255">
    <property type="protein sequence ID" value="AOR25007.2"/>
    <property type="molecule type" value="Genomic_DNA"/>
</dbReference>
<evidence type="ECO:0000313" key="1">
    <source>
        <dbReference type="EMBL" id="AOR25007.2"/>
    </source>
</evidence>
<evidence type="ECO:0000313" key="2">
    <source>
        <dbReference type="Proteomes" id="UP000094652"/>
    </source>
</evidence>
<name>A0A1D7XNY9_9CLOT</name>
<reference evidence="2" key="1">
    <citation type="submission" date="2016-09" db="EMBL/GenBank/DDBJ databases">
        <title>Genomics of Clostridium taeniosporum, an organism which forms endospores with ribbon-like appendages.</title>
        <authorList>
            <person name="Walker J.R."/>
        </authorList>
    </citation>
    <scope>NUCLEOTIDE SEQUENCE [LARGE SCALE GENOMIC DNA]</scope>
    <source>
        <strain evidence="2">1/k</strain>
        <plasmid evidence="2">Plasmid pct2</plasmid>
    </source>
</reference>
<keyword evidence="2" id="KW-1185">Reference proteome</keyword>
<keyword evidence="1" id="KW-0614">Plasmid</keyword>
<sequence length="107" mass="11616">MPIVGERARLYFPKENRGEPIVTGCIRKNGHTCKGTSDTTNRYFASEHGSEIAMLPGALNIKGGSKDPLSINFEDETGVTLTSLTGLKLNVGGEIIICILNMMNLNY</sequence>
<geneLocation type="plasmid" evidence="2">
    <name>pct2</name>
</geneLocation>